<protein>
    <submittedName>
        <fullName evidence="2">Predicted protein</fullName>
    </submittedName>
</protein>
<keyword evidence="1" id="KW-0812">Transmembrane</keyword>
<dbReference type="EMBL" id="DS547149">
    <property type="protein sequence ID" value="EDR00476.1"/>
    <property type="molecule type" value="Genomic_DNA"/>
</dbReference>
<keyword evidence="1" id="KW-0472">Membrane</keyword>
<dbReference type="AlphaFoldDB" id="B0DY81"/>
<dbReference type="KEGG" id="lbc:LACBIDRAFT_313396"/>
<keyword evidence="1" id="KW-1133">Transmembrane helix</keyword>
<organism evidence="3">
    <name type="scientific">Laccaria bicolor (strain S238N-H82 / ATCC MYA-4686)</name>
    <name type="common">Bicoloured deceiver</name>
    <name type="synonym">Laccaria laccata var. bicolor</name>
    <dbReference type="NCBI Taxonomy" id="486041"/>
    <lineage>
        <taxon>Eukaryota</taxon>
        <taxon>Fungi</taxon>
        <taxon>Dikarya</taxon>
        <taxon>Basidiomycota</taxon>
        <taxon>Agaricomycotina</taxon>
        <taxon>Agaricomycetes</taxon>
        <taxon>Agaricomycetidae</taxon>
        <taxon>Agaricales</taxon>
        <taxon>Agaricineae</taxon>
        <taxon>Hydnangiaceae</taxon>
        <taxon>Laccaria</taxon>
    </lineage>
</organism>
<dbReference type="RefSeq" id="XP_001888868.1">
    <property type="nucleotide sequence ID" value="XM_001888833.1"/>
</dbReference>
<name>B0DY81_LACBS</name>
<dbReference type="GeneID" id="6084549"/>
<feature type="transmembrane region" description="Helical" evidence="1">
    <location>
        <begin position="12"/>
        <end position="32"/>
    </location>
</feature>
<gene>
    <name evidence="2" type="ORF">LACBIDRAFT_313396</name>
</gene>
<sequence>MTGDVEAGLSTAVATLGPSSFSVLIFFLLGPADGLGDAKRRPHSSSVSHSDSASSKRGILRLKVEELSFDVSFSVEFSPSSELISTISRSLPFSLKSLGSKVFASIAVGSASITSVTLLTRGFFTIGNLLELIIVALCSFGTVGISFACT</sequence>
<feature type="transmembrane region" description="Helical" evidence="1">
    <location>
        <begin position="129"/>
        <end position="149"/>
    </location>
</feature>
<dbReference type="Proteomes" id="UP000001194">
    <property type="component" value="Unassembled WGS sequence"/>
</dbReference>
<accession>B0DY81</accession>
<evidence type="ECO:0000313" key="3">
    <source>
        <dbReference type="Proteomes" id="UP000001194"/>
    </source>
</evidence>
<keyword evidence="3" id="KW-1185">Reference proteome</keyword>
<dbReference type="HOGENOM" id="CLU_1740856_0_0_1"/>
<feature type="transmembrane region" description="Helical" evidence="1">
    <location>
        <begin position="102"/>
        <end position="123"/>
    </location>
</feature>
<evidence type="ECO:0000256" key="1">
    <source>
        <dbReference type="SAM" id="Phobius"/>
    </source>
</evidence>
<evidence type="ECO:0000313" key="2">
    <source>
        <dbReference type="EMBL" id="EDR00476.1"/>
    </source>
</evidence>
<dbReference type="InParanoid" id="B0DY81"/>
<reference evidence="2 3" key="1">
    <citation type="journal article" date="2008" name="Nature">
        <title>The genome of Laccaria bicolor provides insights into mycorrhizal symbiosis.</title>
        <authorList>
            <person name="Martin F."/>
            <person name="Aerts A."/>
            <person name="Ahren D."/>
            <person name="Brun A."/>
            <person name="Danchin E.G.J."/>
            <person name="Duchaussoy F."/>
            <person name="Gibon J."/>
            <person name="Kohler A."/>
            <person name="Lindquist E."/>
            <person name="Pereda V."/>
            <person name="Salamov A."/>
            <person name="Shapiro H.J."/>
            <person name="Wuyts J."/>
            <person name="Blaudez D."/>
            <person name="Buee M."/>
            <person name="Brokstein P."/>
            <person name="Canbaeck B."/>
            <person name="Cohen D."/>
            <person name="Courty P.E."/>
            <person name="Coutinho P.M."/>
            <person name="Delaruelle C."/>
            <person name="Detter J.C."/>
            <person name="Deveau A."/>
            <person name="DiFazio S."/>
            <person name="Duplessis S."/>
            <person name="Fraissinet-Tachet L."/>
            <person name="Lucic E."/>
            <person name="Frey-Klett P."/>
            <person name="Fourrey C."/>
            <person name="Feussner I."/>
            <person name="Gay G."/>
            <person name="Grimwood J."/>
            <person name="Hoegger P.J."/>
            <person name="Jain P."/>
            <person name="Kilaru S."/>
            <person name="Labbe J."/>
            <person name="Lin Y.C."/>
            <person name="Legue V."/>
            <person name="Le Tacon F."/>
            <person name="Marmeisse R."/>
            <person name="Melayah D."/>
            <person name="Montanini B."/>
            <person name="Muratet M."/>
            <person name="Nehls U."/>
            <person name="Niculita-Hirzel H."/>
            <person name="Oudot-Le Secq M.P."/>
            <person name="Peter M."/>
            <person name="Quesneville H."/>
            <person name="Rajashekar B."/>
            <person name="Reich M."/>
            <person name="Rouhier N."/>
            <person name="Schmutz J."/>
            <person name="Yin T."/>
            <person name="Chalot M."/>
            <person name="Henrissat B."/>
            <person name="Kuees U."/>
            <person name="Lucas S."/>
            <person name="Van de Peer Y."/>
            <person name="Podila G.K."/>
            <person name="Polle A."/>
            <person name="Pukkila P.J."/>
            <person name="Richardson P.M."/>
            <person name="Rouze P."/>
            <person name="Sanders I.R."/>
            <person name="Stajich J.E."/>
            <person name="Tunlid A."/>
            <person name="Tuskan G."/>
            <person name="Grigoriev I.V."/>
        </authorList>
    </citation>
    <scope>NUCLEOTIDE SEQUENCE [LARGE SCALE GENOMIC DNA]</scope>
    <source>
        <strain evidence="3">S238N-H82 / ATCC MYA-4686</strain>
    </source>
</reference>
<proteinExistence type="predicted"/>